<evidence type="ECO:0000256" key="14">
    <source>
        <dbReference type="RuleBase" id="RU361169"/>
    </source>
</evidence>
<evidence type="ECO:0000256" key="8">
    <source>
        <dbReference type="ARBA" id="ARBA00023180"/>
    </source>
</evidence>
<feature type="signal peptide" evidence="15">
    <location>
        <begin position="1"/>
        <end position="24"/>
    </location>
</feature>
<evidence type="ECO:0000256" key="10">
    <source>
        <dbReference type="ARBA" id="ARBA00023316"/>
    </source>
</evidence>
<reference evidence="16 17" key="1">
    <citation type="submission" date="2015-10" db="EMBL/GenBank/DDBJ databases">
        <title>Full genome of DAOMC 229536 Phialocephala scopiformis, a fungal endophyte of spruce producing the potent anti-insectan compound rugulosin.</title>
        <authorList>
            <consortium name="DOE Joint Genome Institute"/>
            <person name="Walker A.K."/>
            <person name="Frasz S.L."/>
            <person name="Seifert K.A."/>
            <person name="Miller J.D."/>
            <person name="Mondo S.J."/>
            <person name="Labutti K."/>
            <person name="Lipzen A."/>
            <person name="Dockter R."/>
            <person name="Kennedy M."/>
            <person name="Grigoriev I.V."/>
            <person name="Spatafora J.W."/>
        </authorList>
    </citation>
    <scope>NUCLEOTIDE SEQUENCE [LARGE SCALE GENOMIC DNA]</scope>
    <source>
        <strain evidence="16 17">CBS 120377</strain>
    </source>
</reference>
<sequence>MVAIHSYSAITLLTVAAFVGGGVAQSSCEPSIPPRPSPTAYPYHPAKNHEVSPPRTKTCYVQAFGNGQDDSQTIFSALKACNNGGTVALLDAQYTIARPLDLTFLNAVDLVIAGEVSFTPDIAFWTANSLKYSYQTSALFWQIGGTDVNIYGGGTINGNGQVYWDALITNSSVVRPHLMGIMGLQGGTISNLNLKNPPNWFHFVANSSDVLFDSMKMTAISNDTHPAANSDGWDLYRSDSIVVQNSYIYNDDDCVSFKPNSTNIVVQHLVCVGSHGISVGSLGQYAGEVDIAENLYIYNISMTNATDGARIKILPGVAPGSNATGVGGGSGYVRNVTYNGMHDVNDAYAIELNQCYESSTTLCAKYPSSILIEDILFQDFTGTASTKYAPIVGTLVCSSTAVCQNIVAENINITTPTGVTAEWTCTNVDKSTLAINCV</sequence>
<dbReference type="KEGG" id="psco:LY89DRAFT_680378"/>
<dbReference type="PANTHER" id="PTHR31736">
    <property type="match status" value="1"/>
</dbReference>
<dbReference type="GO" id="GO:0005576">
    <property type="term" value="C:extracellular region"/>
    <property type="evidence" value="ECO:0007669"/>
    <property type="project" value="UniProtKB-SubCell"/>
</dbReference>
<feature type="chain" id="PRO_5008268488" description="galacturonan 1,4-alpha-galacturonidase" evidence="15">
    <location>
        <begin position="25"/>
        <end position="438"/>
    </location>
</feature>
<dbReference type="GO" id="GO:0047911">
    <property type="term" value="F:galacturan 1,4-alpha-galacturonidase activity"/>
    <property type="evidence" value="ECO:0007669"/>
    <property type="project" value="UniProtKB-EC"/>
</dbReference>
<keyword evidence="17" id="KW-1185">Reference proteome</keyword>
<evidence type="ECO:0000256" key="12">
    <source>
        <dbReference type="ARBA" id="ARBA00048766"/>
    </source>
</evidence>
<evidence type="ECO:0000256" key="13">
    <source>
        <dbReference type="PROSITE-ProRule" id="PRU10052"/>
    </source>
</evidence>
<comment type="catalytic activity">
    <reaction evidence="12">
        <text>[(1-&gt;4)-alpha-D-galacturonosyl](n) + H2O = alpha-D-galacturonate + [(1-&gt;4)-alpha-D-galacturonosyl](n-1)</text>
        <dbReference type="Rhea" id="RHEA:14117"/>
        <dbReference type="Rhea" id="RHEA-COMP:14570"/>
        <dbReference type="Rhea" id="RHEA-COMP:14572"/>
        <dbReference type="ChEBI" id="CHEBI:15377"/>
        <dbReference type="ChEBI" id="CHEBI:58658"/>
        <dbReference type="ChEBI" id="CHEBI:140523"/>
        <dbReference type="EC" id="3.2.1.67"/>
    </reaction>
</comment>
<evidence type="ECO:0000256" key="6">
    <source>
        <dbReference type="ARBA" id="ARBA00022801"/>
    </source>
</evidence>
<dbReference type="SUPFAM" id="SSF51126">
    <property type="entry name" value="Pectin lyase-like"/>
    <property type="match status" value="1"/>
</dbReference>
<keyword evidence="10" id="KW-0961">Cell wall biogenesis/degradation</keyword>
<dbReference type="Gene3D" id="2.160.20.10">
    <property type="entry name" value="Single-stranded right-handed beta-helix, Pectin lyase-like"/>
    <property type="match status" value="1"/>
</dbReference>
<dbReference type="GeneID" id="28823795"/>
<evidence type="ECO:0000313" key="16">
    <source>
        <dbReference type="EMBL" id="KUJ22239.1"/>
    </source>
</evidence>
<accession>A0A194XQA5</accession>
<keyword evidence="6 14" id="KW-0378">Hydrolase</keyword>
<organism evidence="16 17">
    <name type="scientific">Mollisia scopiformis</name>
    <name type="common">Conifer needle endophyte fungus</name>
    <name type="synonym">Phialocephala scopiformis</name>
    <dbReference type="NCBI Taxonomy" id="149040"/>
    <lineage>
        <taxon>Eukaryota</taxon>
        <taxon>Fungi</taxon>
        <taxon>Dikarya</taxon>
        <taxon>Ascomycota</taxon>
        <taxon>Pezizomycotina</taxon>
        <taxon>Leotiomycetes</taxon>
        <taxon>Helotiales</taxon>
        <taxon>Mollisiaceae</taxon>
        <taxon>Mollisia</taxon>
    </lineage>
</organism>
<evidence type="ECO:0000256" key="5">
    <source>
        <dbReference type="ARBA" id="ARBA00022737"/>
    </source>
</evidence>
<keyword evidence="4 15" id="KW-0732">Signal</keyword>
<name>A0A194XQA5_MOLSC</name>
<comment type="subcellular location">
    <subcellularLocation>
        <location evidence="1">Secreted</location>
    </subcellularLocation>
</comment>
<dbReference type="InParanoid" id="A0A194XQA5"/>
<dbReference type="InterPro" id="IPR011050">
    <property type="entry name" value="Pectin_lyase_fold/virulence"/>
</dbReference>
<dbReference type="STRING" id="149040.A0A194XQA5"/>
<dbReference type="EC" id="3.2.1.67" evidence="11"/>
<dbReference type="EMBL" id="KQ947406">
    <property type="protein sequence ID" value="KUJ22239.1"/>
    <property type="molecule type" value="Genomic_DNA"/>
</dbReference>
<keyword evidence="3" id="KW-0964">Secreted</keyword>
<dbReference type="GO" id="GO:0016829">
    <property type="term" value="F:lyase activity"/>
    <property type="evidence" value="ECO:0007669"/>
    <property type="project" value="UniProtKB-KW"/>
</dbReference>
<gene>
    <name evidence="16" type="ORF">LY89DRAFT_680378</name>
</gene>
<dbReference type="GO" id="GO:0004650">
    <property type="term" value="F:polygalacturonase activity"/>
    <property type="evidence" value="ECO:0007669"/>
    <property type="project" value="InterPro"/>
</dbReference>
<dbReference type="PROSITE" id="PS00502">
    <property type="entry name" value="POLYGALACTURONASE"/>
    <property type="match status" value="1"/>
</dbReference>
<evidence type="ECO:0000313" key="17">
    <source>
        <dbReference type="Proteomes" id="UP000070700"/>
    </source>
</evidence>
<keyword evidence="8" id="KW-0325">Glycoprotein</keyword>
<keyword evidence="9 14" id="KW-0326">Glycosidase</keyword>
<evidence type="ECO:0000256" key="15">
    <source>
        <dbReference type="SAM" id="SignalP"/>
    </source>
</evidence>
<keyword evidence="5" id="KW-0677">Repeat</keyword>
<keyword evidence="16" id="KW-0456">Lyase</keyword>
<proteinExistence type="inferred from homology"/>
<feature type="active site" evidence="13">
    <location>
        <position position="275"/>
    </location>
</feature>
<evidence type="ECO:0000256" key="3">
    <source>
        <dbReference type="ARBA" id="ARBA00022525"/>
    </source>
</evidence>
<dbReference type="Pfam" id="PF00295">
    <property type="entry name" value="Glyco_hydro_28"/>
    <property type="match status" value="1"/>
</dbReference>
<comment type="similarity">
    <text evidence="2 14">Belongs to the glycosyl hydrolase 28 family.</text>
</comment>
<dbReference type="Proteomes" id="UP000070700">
    <property type="component" value="Unassembled WGS sequence"/>
</dbReference>
<dbReference type="InterPro" id="IPR012334">
    <property type="entry name" value="Pectin_lyas_fold"/>
</dbReference>
<evidence type="ECO:0000256" key="7">
    <source>
        <dbReference type="ARBA" id="ARBA00023157"/>
    </source>
</evidence>
<dbReference type="AlphaFoldDB" id="A0A194XQA5"/>
<evidence type="ECO:0000256" key="4">
    <source>
        <dbReference type="ARBA" id="ARBA00022729"/>
    </source>
</evidence>
<dbReference type="GO" id="GO:0071555">
    <property type="term" value="P:cell wall organization"/>
    <property type="evidence" value="ECO:0007669"/>
    <property type="project" value="UniProtKB-KW"/>
</dbReference>
<dbReference type="OrthoDB" id="187139at2759"/>
<dbReference type="PANTHER" id="PTHR31736:SF14">
    <property type="entry name" value="EXOPOLYGALACTURONASE X-1-RELATED"/>
    <property type="match status" value="1"/>
</dbReference>
<keyword evidence="7" id="KW-1015">Disulfide bond</keyword>
<protein>
    <recommendedName>
        <fullName evidence="11">galacturonan 1,4-alpha-galacturonidase</fullName>
        <ecNumber evidence="11">3.2.1.67</ecNumber>
    </recommendedName>
</protein>
<evidence type="ECO:0000256" key="1">
    <source>
        <dbReference type="ARBA" id="ARBA00004613"/>
    </source>
</evidence>
<evidence type="ECO:0000256" key="11">
    <source>
        <dbReference type="ARBA" id="ARBA00038933"/>
    </source>
</evidence>
<dbReference type="InterPro" id="IPR000743">
    <property type="entry name" value="Glyco_hydro_28"/>
</dbReference>
<evidence type="ECO:0000256" key="9">
    <source>
        <dbReference type="ARBA" id="ARBA00023295"/>
    </source>
</evidence>
<evidence type="ECO:0000256" key="2">
    <source>
        <dbReference type="ARBA" id="ARBA00008834"/>
    </source>
</evidence>
<dbReference type="GO" id="GO:0005975">
    <property type="term" value="P:carbohydrate metabolic process"/>
    <property type="evidence" value="ECO:0007669"/>
    <property type="project" value="InterPro"/>
</dbReference>
<dbReference type="RefSeq" id="XP_018076594.1">
    <property type="nucleotide sequence ID" value="XM_018214069.1"/>
</dbReference>